<reference evidence="2 3" key="1">
    <citation type="submission" date="2016-04" db="EMBL/GenBank/DDBJ databases">
        <title>The genome of Intoshia linei affirms orthonectids as highly simplified spiralians.</title>
        <authorList>
            <person name="Mikhailov K.V."/>
            <person name="Slusarev G.S."/>
            <person name="Nikitin M.A."/>
            <person name="Logacheva M.D."/>
            <person name="Penin A."/>
            <person name="Aleoshin V."/>
            <person name="Panchin Y.V."/>
        </authorList>
    </citation>
    <scope>NUCLEOTIDE SEQUENCE [LARGE SCALE GENOMIC DNA]</scope>
    <source>
        <strain evidence="2">Intl2013</strain>
        <tissue evidence="2">Whole animal</tissue>
    </source>
</reference>
<sequence length="397" mass="46656">MKHETTGYIRVILDLNYLKTNLDIIDLKVNNMKKLKKQGLFDNKLTELENKLRKIVLNFNSDKESKKTSKDCKSKKLNIYTNLKNLSPQSQSIHLIPRPSSRPCPLYTNIQACNDYETKSNPVSTPTCYLLDMTNNQKAMKNKKFDFVKSFTVDSIKQSEIYTNNQYKRKNKNSNSNPNPSLDPRMYVNTNSINYDSSYVSQEMEYSKEKPTKPKKQIYKNDVECAQRSNTPINFEIDTNKNGNFKDYLKFCNVISNNGYYNNVESTRIESIEHIKHVNKNINKYNNVHNNKNRIKSYKVYSKNKQTKLNYDADDELKNGKNFNYNKFKKEINLPKKCKFNLMKRTSSRISNFDKMKCPKCNNVNYQQKSKIFNKHKYSNVKIINQNFESMVTLAVL</sequence>
<keyword evidence="3" id="KW-1185">Reference proteome</keyword>
<protein>
    <submittedName>
        <fullName evidence="2">Uncharacterized protein</fullName>
    </submittedName>
</protein>
<dbReference type="Proteomes" id="UP000078046">
    <property type="component" value="Unassembled WGS sequence"/>
</dbReference>
<gene>
    <name evidence="2" type="ORF">A3Q56_05726</name>
</gene>
<evidence type="ECO:0000256" key="1">
    <source>
        <dbReference type="SAM" id="MobiDB-lite"/>
    </source>
</evidence>
<organism evidence="2 3">
    <name type="scientific">Intoshia linei</name>
    <dbReference type="NCBI Taxonomy" id="1819745"/>
    <lineage>
        <taxon>Eukaryota</taxon>
        <taxon>Metazoa</taxon>
        <taxon>Spiralia</taxon>
        <taxon>Lophotrochozoa</taxon>
        <taxon>Mesozoa</taxon>
        <taxon>Orthonectida</taxon>
        <taxon>Rhopaluridae</taxon>
        <taxon>Intoshia</taxon>
    </lineage>
</organism>
<name>A0A177AWU4_9BILA</name>
<evidence type="ECO:0000313" key="3">
    <source>
        <dbReference type="Proteomes" id="UP000078046"/>
    </source>
</evidence>
<accession>A0A177AWU4</accession>
<feature type="compositionally biased region" description="Low complexity" evidence="1">
    <location>
        <begin position="173"/>
        <end position="184"/>
    </location>
</feature>
<comment type="caution">
    <text evidence="2">The sequence shown here is derived from an EMBL/GenBank/DDBJ whole genome shotgun (WGS) entry which is preliminary data.</text>
</comment>
<feature type="region of interest" description="Disordered" evidence="1">
    <location>
        <begin position="164"/>
        <end position="184"/>
    </location>
</feature>
<dbReference type="AlphaFoldDB" id="A0A177AWU4"/>
<proteinExistence type="predicted"/>
<evidence type="ECO:0000313" key="2">
    <source>
        <dbReference type="EMBL" id="OAF66455.1"/>
    </source>
</evidence>
<dbReference type="EMBL" id="LWCA01000927">
    <property type="protein sequence ID" value="OAF66455.1"/>
    <property type="molecule type" value="Genomic_DNA"/>
</dbReference>